<evidence type="ECO:0000256" key="1">
    <source>
        <dbReference type="SAM" id="MobiDB-lite"/>
    </source>
</evidence>
<reference evidence="3" key="1">
    <citation type="submission" date="2025-08" db="UniProtKB">
        <authorList>
            <consortium name="RefSeq"/>
        </authorList>
    </citation>
    <scope>IDENTIFICATION</scope>
</reference>
<dbReference type="GeneID" id="105127662"/>
<keyword evidence="2" id="KW-1185">Reference proteome</keyword>
<accession>A0AAJ6UD66</accession>
<gene>
    <name evidence="3" type="primary">LOC105127662</name>
</gene>
<feature type="compositionally biased region" description="Low complexity" evidence="1">
    <location>
        <begin position="365"/>
        <end position="374"/>
    </location>
</feature>
<dbReference type="Proteomes" id="UP000694918">
    <property type="component" value="Unplaced"/>
</dbReference>
<protein>
    <submittedName>
        <fullName evidence="3">Uncharacterized protein LOC105127662</fullName>
    </submittedName>
</protein>
<dbReference type="PANTHER" id="PTHR33527">
    <property type="entry name" value="OS07G0274300 PROTEIN"/>
    <property type="match status" value="1"/>
</dbReference>
<organism evidence="2 3">
    <name type="scientific">Populus euphratica</name>
    <name type="common">Euphrates poplar</name>
    <dbReference type="NCBI Taxonomy" id="75702"/>
    <lineage>
        <taxon>Eukaryota</taxon>
        <taxon>Viridiplantae</taxon>
        <taxon>Streptophyta</taxon>
        <taxon>Embryophyta</taxon>
        <taxon>Tracheophyta</taxon>
        <taxon>Spermatophyta</taxon>
        <taxon>Magnoliopsida</taxon>
        <taxon>eudicotyledons</taxon>
        <taxon>Gunneridae</taxon>
        <taxon>Pentapetalae</taxon>
        <taxon>rosids</taxon>
        <taxon>fabids</taxon>
        <taxon>Malpighiales</taxon>
        <taxon>Salicaceae</taxon>
        <taxon>Saliceae</taxon>
        <taxon>Populus</taxon>
    </lineage>
</organism>
<dbReference type="PANTHER" id="PTHR33527:SF28">
    <property type="entry name" value="GB|AAD43168.1"/>
    <property type="match status" value="1"/>
</dbReference>
<feature type="region of interest" description="Disordered" evidence="1">
    <location>
        <begin position="349"/>
        <end position="374"/>
    </location>
</feature>
<dbReference type="AlphaFoldDB" id="A0AAJ6UD66"/>
<sequence>MESSSSSASSSVLNPMVSPEEFKIFHTIDRTLYTRLVVNLDRDPADSMQVMALWIWLEREARGNLVKRMLSLPDTLINSLADEAVLCLSCIETDRFDFSLETMNDEIPLTQQLTKTGFSLRFFHDNRLGILRAVAKITNEVCARAFEDISRQVMERKAVAGGSNVAENVVGQITNPLNYYGPVINPVLYCNSNADGVYGQTGISRRFMWPNVGHPGFLPGYDPYDLAFQRQILNTENVAGVLNRLKISAGDQKEDQKEVQPDSRTVFLTFSKGYPISEDEVRDYFTKKHGDCIEAIHMQEVSAEEQPLYARLVVPSAAILDNVLLGQGKAKFTINGKHVWARKYVRKNLKSSSPSKSPTSPQPTSPDTGSSSLN</sequence>
<proteinExistence type="predicted"/>
<evidence type="ECO:0000313" key="3">
    <source>
        <dbReference type="RefSeq" id="XP_011027343.1"/>
    </source>
</evidence>
<name>A0AAJ6UD66_POPEU</name>
<dbReference type="KEGG" id="peu:105127662"/>
<evidence type="ECO:0000313" key="2">
    <source>
        <dbReference type="Proteomes" id="UP000694918"/>
    </source>
</evidence>
<dbReference type="RefSeq" id="XP_011027343.1">
    <property type="nucleotide sequence ID" value="XM_011029041.1"/>
</dbReference>